<evidence type="ECO:0000313" key="5">
    <source>
        <dbReference type="Proteomes" id="UP000655994"/>
    </source>
</evidence>
<feature type="chain" id="PRO_5033990896" evidence="1">
    <location>
        <begin position="18"/>
        <end position="133"/>
    </location>
</feature>
<evidence type="ECO:0000313" key="2">
    <source>
        <dbReference type="EMBL" id="MBJ7267656.1"/>
    </source>
</evidence>
<keyword evidence="5" id="KW-1185">Reference proteome</keyword>
<evidence type="ECO:0000313" key="3">
    <source>
        <dbReference type="EMBL" id="MBJ7315347.1"/>
    </source>
</evidence>
<proteinExistence type="predicted"/>
<dbReference type="AlphaFoldDB" id="A0A8I1KGV6"/>
<keyword evidence="1" id="KW-0732">Signal</keyword>
<name>A0A8I1KGV6_9GAMM</name>
<reference evidence="3 5" key="1">
    <citation type="submission" date="2020-09" db="EMBL/GenBank/DDBJ databases">
        <title>Draft Genomes of Bacterial Isolates from North Pond Shallow Sediments.</title>
        <authorList>
            <person name="Kiel Reese B."/>
            <person name="Mullis M."/>
            <person name="Weisend R.E."/>
        </authorList>
    </citation>
    <scope>NUCLEOTIDE SEQUENCE</scope>
    <source>
        <strain evidence="3">KJE-2</strain>
        <strain evidence="2 5">KJE-3</strain>
    </source>
</reference>
<evidence type="ECO:0000313" key="4">
    <source>
        <dbReference type="Proteomes" id="UP000621390"/>
    </source>
</evidence>
<dbReference type="EMBL" id="JAEMOP010000002">
    <property type="protein sequence ID" value="MBJ7315347.1"/>
    <property type="molecule type" value="Genomic_DNA"/>
</dbReference>
<comment type="caution">
    <text evidence="3">The sequence shown here is derived from an EMBL/GenBank/DDBJ whole genome shotgun (WGS) entry which is preliminary data.</text>
</comment>
<dbReference type="RefSeq" id="WP_133566298.1">
    <property type="nucleotide sequence ID" value="NZ_JAEMOO010000003.1"/>
</dbReference>
<organism evidence="3 4">
    <name type="scientific">Idiomarina abyssalis</name>
    <dbReference type="NCBI Taxonomy" id="86102"/>
    <lineage>
        <taxon>Bacteria</taxon>
        <taxon>Pseudomonadati</taxon>
        <taxon>Pseudomonadota</taxon>
        <taxon>Gammaproteobacteria</taxon>
        <taxon>Alteromonadales</taxon>
        <taxon>Idiomarinaceae</taxon>
        <taxon>Idiomarina</taxon>
    </lineage>
</organism>
<dbReference type="EMBL" id="JAEMOS010000039">
    <property type="protein sequence ID" value="MBJ7267656.1"/>
    <property type="molecule type" value="Genomic_DNA"/>
</dbReference>
<dbReference type="Proteomes" id="UP000655994">
    <property type="component" value="Unassembled WGS sequence"/>
</dbReference>
<protein>
    <submittedName>
        <fullName evidence="3">Uncharacterized protein</fullName>
    </submittedName>
</protein>
<sequence length="133" mass="14934">MKLLLIIIALLMTNACAAENQALCDTEDRYEAASHFSDFVQKVNFKYALEDIEGLNNEQIIEQVARTDEDYRAILNNFNVKSYFEDDNVVMLMCEGDSLIIEDAGCTAKVEKVFECGERPACALSTNAFKVCN</sequence>
<evidence type="ECO:0000256" key="1">
    <source>
        <dbReference type="SAM" id="SignalP"/>
    </source>
</evidence>
<dbReference type="Proteomes" id="UP000621390">
    <property type="component" value="Unassembled WGS sequence"/>
</dbReference>
<feature type="signal peptide" evidence="1">
    <location>
        <begin position="1"/>
        <end position="17"/>
    </location>
</feature>
<accession>A0A8I1KGV6</accession>
<gene>
    <name evidence="2" type="ORF">JHC10_11990</name>
    <name evidence="3" type="ORF">JHC11_05000</name>
</gene>